<organism evidence="1">
    <name type="scientific">Lepeophtheirus salmonis</name>
    <name type="common">Salmon louse</name>
    <name type="synonym">Caligus salmonis</name>
    <dbReference type="NCBI Taxonomy" id="72036"/>
    <lineage>
        <taxon>Eukaryota</taxon>
        <taxon>Metazoa</taxon>
        <taxon>Ecdysozoa</taxon>
        <taxon>Arthropoda</taxon>
        <taxon>Crustacea</taxon>
        <taxon>Multicrustacea</taxon>
        <taxon>Hexanauplia</taxon>
        <taxon>Copepoda</taxon>
        <taxon>Siphonostomatoida</taxon>
        <taxon>Caligidae</taxon>
        <taxon>Lepeophtheirus</taxon>
    </lineage>
</organism>
<dbReference type="EMBL" id="HACA01028030">
    <property type="protein sequence ID" value="CDW45391.1"/>
    <property type="molecule type" value="Transcribed_RNA"/>
</dbReference>
<evidence type="ECO:0000313" key="1">
    <source>
        <dbReference type="EMBL" id="CDW45391.1"/>
    </source>
</evidence>
<feature type="non-terminal residue" evidence="1">
    <location>
        <position position="1"/>
    </location>
</feature>
<accession>A0A0K2V641</accession>
<sequence length="61" mass="7232">LKVSSCSTDPERLNDLNFLSTVQKGFRFFSNIPHTRYEKVKAWDINILSKTFHLLRYVPFL</sequence>
<name>A0A0K2V641_LEPSM</name>
<proteinExistence type="predicted"/>
<protein>
    <submittedName>
        <fullName evidence="1">Uncharacterized protein</fullName>
    </submittedName>
</protein>
<dbReference type="AlphaFoldDB" id="A0A0K2V641"/>
<reference evidence="1" key="1">
    <citation type="submission" date="2014-05" db="EMBL/GenBank/DDBJ databases">
        <authorList>
            <person name="Chronopoulou M."/>
        </authorList>
    </citation>
    <scope>NUCLEOTIDE SEQUENCE</scope>
    <source>
        <tissue evidence="1">Whole organism</tissue>
    </source>
</reference>